<organism evidence="3 4">
    <name type="scientific">Meripilus lineatus</name>
    <dbReference type="NCBI Taxonomy" id="2056292"/>
    <lineage>
        <taxon>Eukaryota</taxon>
        <taxon>Fungi</taxon>
        <taxon>Dikarya</taxon>
        <taxon>Basidiomycota</taxon>
        <taxon>Agaricomycotina</taxon>
        <taxon>Agaricomycetes</taxon>
        <taxon>Polyporales</taxon>
        <taxon>Meripilaceae</taxon>
        <taxon>Meripilus</taxon>
    </lineage>
</organism>
<keyword evidence="4" id="KW-1185">Reference proteome</keyword>
<sequence>MPSMTLPANDAFTLGLTGSHDPSRPAYSLSFRSTSPKIPFVSSSKSSYSSGHPPKSPRQTRRSMSNGVPNGAPNGNGNGNHYSSESNTRRRTRTEQTSRTVAIKSESTALVKKQKDQAVDWEIPRKTLHSSIGASKSYPYLESPNNLDTLSPLFTGFLTLYLYTSHGSPKPVIVSLSLALAVIVPADILRLNFPWFERIYERCLGFLMRESEKKSTNGVIWYIIGVVFVLALYPLDVAIVSILILSWADTAASTFGRMFGRYTPPLPRRVPILGIPFAPRKSLAGFIAGSLAGAAVAAGFWGWIARWGISSRSGHWSQVARYTL</sequence>
<feature type="region of interest" description="Disordered" evidence="1">
    <location>
        <begin position="1"/>
        <end position="104"/>
    </location>
</feature>
<proteinExistence type="predicted"/>
<dbReference type="InterPro" id="IPR037997">
    <property type="entry name" value="Dgk1-like"/>
</dbReference>
<dbReference type="AlphaFoldDB" id="A0AAD5VI98"/>
<name>A0AAD5VI98_9APHY</name>
<evidence type="ECO:0008006" key="5">
    <source>
        <dbReference type="Google" id="ProtNLM"/>
    </source>
</evidence>
<evidence type="ECO:0000313" key="3">
    <source>
        <dbReference type="EMBL" id="KAJ3492036.1"/>
    </source>
</evidence>
<dbReference type="EMBL" id="JANAWD010000004">
    <property type="protein sequence ID" value="KAJ3492036.1"/>
    <property type="molecule type" value="Genomic_DNA"/>
</dbReference>
<evidence type="ECO:0000256" key="2">
    <source>
        <dbReference type="SAM" id="Phobius"/>
    </source>
</evidence>
<reference evidence="3" key="1">
    <citation type="submission" date="2022-07" db="EMBL/GenBank/DDBJ databases">
        <title>Genome Sequence of Physisporinus lineatus.</title>
        <authorList>
            <person name="Buettner E."/>
        </authorList>
    </citation>
    <scope>NUCLEOTIDE SEQUENCE</scope>
    <source>
        <strain evidence="3">VT162</strain>
    </source>
</reference>
<dbReference type="PANTHER" id="PTHR31303:SF1">
    <property type="entry name" value="CTP-DEPENDENT DIACYLGLYCEROL KINASE 1"/>
    <property type="match status" value="1"/>
</dbReference>
<evidence type="ECO:0000313" key="4">
    <source>
        <dbReference type="Proteomes" id="UP001212997"/>
    </source>
</evidence>
<dbReference type="GO" id="GO:0005789">
    <property type="term" value="C:endoplasmic reticulum membrane"/>
    <property type="evidence" value="ECO:0007669"/>
    <property type="project" value="TreeGrafter"/>
</dbReference>
<accession>A0AAD5VI98</accession>
<gene>
    <name evidence="3" type="ORF">NLI96_g330</name>
</gene>
<keyword evidence="2" id="KW-0472">Membrane</keyword>
<feature type="compositionally biased region" description="Low complexity" evidence="1">
    <location>
        <begin position="35"/>
        <end position="53"/>
    </location>
</feature>
<feature type="transmembrane region" description="Helical" evidence="2">
    <location>
        <begin position="283"/>
        <end position="304"/>
    </location>
</feature>
<feature type="transmembrane region" description="Helical" evidence="2">
    <location>
        <begin position="172"/>
        <end position="193"/>
    </location>
</feature>
<feature type="transmembrane region" description="Helical" evidence="2">
    <location>
        <begin position="219"/>
        <end position="248"/>
    </location>
</feature>
<dbReference type="GO" id="GO:0006654">
    <property type="term" value="P:phosphatidic acid biosynthetic process"/>
    <property type="evidence" value="ECO:0007669"/>
    <property type="project" value="TreeGrafter"/>
</dbReference>
<feature type="compositionally biased region" description="Low complexity" evidence="1">
    <location>
        <begin position="66"/>
        <end position="86"/>
    </location>
</feature>
<dbReference type="Proteomes" id="UP001212997">
    <property type="component" value="Unassembled WGS sequence"/>
</dbReference>
<dbReference type="GO" id="GO:0004143">
    <property type="term" value="F:ATP-dependent diacylglycerol kinase activity"/>
    <property type="evidence" value="ECO:0007669"/>
    <property type="project" value="InterPro"/>
</dbReference>
<keyword evidence="2" id="KW-1133">Transmembrane helix</keyword>
<comment type="caution">
    <text evidence="3">The sequence shown here is derived from an EMBL/GenBank/DDBJ whole genome shotgun (WGS) entry which is preliminary data.</text>
</comment>
<evidence type="ECO:0000256" key="1">
    <source>
        <dbReference type="SAM" id="MobiDB-lite"/>
    </source>
</evidence>
<protein>
    <recommendedName>
        <fullName evidence="5">Phosphatidate cytidylyltransferase</fullName>
    </recommendedName>
</protein>
<dbReference type="PANTHER" id="PTHR31303">
    <property type="entry name" value="CTP-DEPENDENT DIACYLGLYCEROL KINASE 1"/>
    <property type="match status" value="1"/>
</dbReference>
<keyword evidence="2" id="KW-0812">Transmembrane</keyword>